<dbReference type="AlphaFoldDB" id="A0A1C7I5Q9"/>
<evidence type="ECO:0000313" key="3">
    <source>
        <dbReference type="Proteomes" id="UP000092574"/>
    </source>
</evidence>
<feature type="transmembrane region" description="Helical" evidence="1">
    <location>
        <begin position="20"/>
        <end position="46"/>
    </location>
</feature>
<evidence type="ECO:0008006" key="4">
    <source>
        <dbReference type="Google" id="ProtNLM"/>
    </source>
</evidence>
<dbReference type="RefSeq" id="WP_065541153.1">
    <property type="nucleotide sequence ID" value="NZ_CP015405.2"/>
</dbReference>
<keyword evidence="1" id="KW-0472">Membrane</keyword>
<name>A0A1C7I5Q9_9FIRM</name>
<keyword evidence="1" id="KW-0812">Transmembrane</keyword>
<dbReference type="InterPro" id="IPR006938">
    <property type="entry name" value="DUF624"/>
</dbReference>
<dbReference type="EMBL" id="CP015405">
    <property type="protein sequence ID" value="ANU74931.1"/>
    <property type="molecule type" value="Genomic_DNA"/>
</dbReference>
<dbReference type="Proteomes" id="UP000092574">
    <property type="component" value="Chromosome"/>
</dbReference>
<organism evidence="2 3">
    <name type="scientific">Blautia pseudococcoides</name>
    <dbReference type="NCBI Taxonomy" id="1796616"/>
    <lineage>
        <taxon>Bacteria</taxon>
        <taxon>Bacillati</taxon>
        <taxon>Bacillota</taxon>
        <taxon>Clostridia</taxon>
        <taxon>Lachnospirales</taxon>
        <taxon>Lachnospiraceae</taxon>
        <taxon>Blautia</taxon>
    </lineage>
</organism>
<dbReference type="STRING" id="1796616.A4V09_03645"/>
<evidence type="ECO:0000256" key="1">
    <source>
        <dbReference type="SAM" id="Phobius"/>
    </source>
</evidence>
<sequence length="210" mass="24034">MSFMEYDSPVMAGIGKVTDILWLSLLWFLCCLPVVTIGASTTALYYTSVKAVRKNRGYVTRTFFHAFRMNFFPALGIWVLYLLGILLFYMNFIFAAAIRDESFRFFTTTVYGCLAFAVLSIGCYAFPVLSRCSMKCFEILRFSAGLMVKHFPYTLLMVLTVVLCAVVMWYIPLSAFCLPVVGTLLFSVFMEKILIRYTPETEKCGWYAEQ</sequence>
<keyword evidence="1" id="KW-1133">Transmembrane helix</keyword>
<keyword evidence="3" id="KW-1185">Reference proteome</keyword>
<dbReference type="OrthoDB" id="9814991at2"/>
<feature type="transmembrane region" description="Helical" evidence="1">
    <location>
        <begin position="71"/>
        <end position="97"/>
    </location>
</feature>
<gene>
    <name evidence="2" type="ORF">A4V09_03645</name>
</gene>
<accession>A0A1C7I5Q9</accession>
<proteinExistence type="predicted"/>
<dbReference type="Pfam" id="PF04854">
    <property type="entry name" value="DUF624"/>
    <property type="match status" value="1"/>
</dbReference>
<feature type="transmembrane region" description="Helical" evidence="1">
    <location>
        <begin position="109"/>
        <end position="129"/>
    </location>
</feature>
<evidence type="ECO:0000313" key="2">
    <source>
        <dbReference type="EMBL" id="ANU74931.1"/>
    </source>
</evidence>
<dbReference type="KEGG" id="byl:A4V09_03645"/>
<reference evidence="2" key="1">
    <citation type="submission" date="2017-04" db="EMBL/GenBank/DDBJ databases">
        <title>Complete Genome Sequences of Twelve Strains of a Stable Defined Moderately Diverse Mouse Microbiota 2 (sDMDMm2).</title>
        <authorList>
            <person name="Uchimura Y."/>
            <person name="Wyss M."/>
            <person name="Brugiroux S."/>
            <person name="Limenitakis J.P."/>
            <person name="Stecher B."/>
            <person name="McCoy K.D."/>
            <person name="Macpherson A.J."/>
        </authorList>
    </citation>
    <scope>NUCLEOTIDE SEQUENCE</scope>
    <source>
        <strain evidence="2">YL58</strain>
    </source>
</reference>
<protein>
    <recommendedName>
        <fullName evidence="4">Membrane protein YesL</fullName>
    </recommendedName>
</protein>
<feature type="transmembrane region" description="Helical" evidence="1">
    <location>
        <begin position="150"/>
        <end position="170"/>
    </location>
</feature>